<dbReference type="PRINTS" id="PR00119">
    <property type="entry name" value="CATATPASE"/>
</dbReference>
<organism evidence="2 3">
    <name type="scientific">Cinchona calisaya</name>
    <dbReference type="NCBI Taxonomy" id="153742"/>
    <lineage>
        <taxon>Eukaryota</taxon>
        <taxon>Viridiplantae</taxon>
        <taxon>Streptophyta</taxon>
        <taxon>Embryophyta</taxon>
        <taxon>Tracheophyta</taxon>
        <taxon>Spermatophyta</taxon>
        <taxon>Magnoliopsida</taxon>
        <taxon>eudicotyledons</taxon>
        <taxon>Gunneridae</taxon>
        <taxon>Pentapetalae</taxon>
        <taxon>asterids</taxon>
        <taxon>lamiids</taxon>
        <taxon>Gentianales</taxon>
        <taxon>Rubiaceae</taxon>
        <taxon>Cinchonoideae</taxon>
        <taxon>Cinchoneae</taxon>
        <taxon>Cinchona</taxon>
    </lineage>
</organism>
<accession>A0ABD3B373</accession>
<dbReference type="InterPro" id="IPR036412">
    <property type="entry name" value="HAD-like_sf"/>
</dbReference>
<comment type="caution">
    <text evidence="2">The sequence shown here is derived from an EMBL/GenBank/DDBJ whole genome shotgun (WGS) entry which is preliminary data.</text>
</comment>
<protein>
    <submittedName>
        <fullName evidence="2">Uncharacterized protein</fullName>
    </submittedName>
</protein>
<dbReference type="InterPro" id="IPR023214">
    <property type="entry name" value="HAD_sf"/>
</dbReference>
<evidence type="ECO:0000313" key="3">
    <source>
        <dbReference type="Proteomes" id="UP001630127"/>
    </source>
</evidence>
<dbReference type="Gene3D" id="3.40.50.1000">
    <property type="entry name" value="HAD superfamily/HAD-like"/>
    <property type="match status" value="1"/>
</dbReference>
<sequence length="107" mass="11753">MTKIERIWVMARLTPFDKLLMVESLKQKCEEEALTGNGTNDALALKKANVGLPIGIQGIEVAKESSNIIILDNNLNFVVNLIMDSLGVLALETKQSVDDLMDRKPVG</sequence>
<name>A0ABD3B373_9GENT</name>
<dbReference type="PANTHER" id="PTHR24093:SF434">
    <property type="entry name" value="CALCIUM-TRANSPORTING ATPASE 13, PLASMA MEMBRANE-TYPE-RELATED"/>
    <property type="match status" value="1"/>
</dbReference>
<dbReference type="EMBL" id="JBJUIK010000001">
    <property type="protein sequence ID" value="KAL3538007.1"/>
    <property type="molecule type" value="Genomic_DNA"/>
</dbReference>
<dbReference type="GO" id="GO:0012505">
    <property type="term" value="C:endomembrane system"/>
    <property type="evidence" value="ECO:0007669"/>
    <property type="project" value="UniProtKB-SubCell"/>
</dbReference>
<keyword evidence="1" id="KW-0460">Magnesium</keyword>
<dbReference type="Proteomes" id="UP001630127">
    <property type="component" value="Unassembled WGS sequence"/>
</dbReference>
<dbReference type="PRINTS" id="PR00120">
    <property type="entry name" value="HATPASE"/>
</dbReference>
<evidence type="ECO:0000313" key="2">
    <source>
        <dbReference type="EMBL" id="KAL3538007.1"/>
    </source>
</evidence>
<dbReference type="AlphaFoldDB" id="A0ABD3B373"/>
<evidence type="ECO:0000256" key="1">
    <source>
        <dbReference type="ARBA" id="ARBA00022842"/>
    </source>
</evidence>
<dbReference type="SUPFAM" id="SSF56784">
    <property type="entry name" value="HAD-like"/>
    <property type="match status" value="1"/>
</dbReference>
<keyword evidence="3" id="KW-1185">Reference proteome</keyword>
<proteinExistence type="predicted"/>
<reference evidence="2 3" key="1">
    <citation type="submission" date="2024-11" db="EMBL/GenBank/DDBJ databases">
        <title>A near-complete genome assembly of Cinchona calisaya.</title>
        <authorList>
            <person name="Lian D.C."/>
            <person name="Zhao X.W."/>
            <person name="Wei L."/>
        </authorList>
    </citation>
    <scope>NUCLEOTIDE SEQUENCE [LARGE SCALE GENOMIC DNA]</scope>
    <source>
        <tissue evidence="2">Nenye</tissue>
    </source>
</reference>
<dbReference type="PANTHER" id="PTHR24093">
    <property type="entry name" value="CATION TRANSPORTING ATPASE"/>
    <property type="match status" value="1"/>
</dbReference>
<dbReference type="InterPro" id="IPR001757">
    <property type="entry name" value="P_typ_ATPase"/>
</dbReference>
<gene>
    <name evidence="2" type="ORF">ACH5RR_001373</name>
</gene>